<protein>
    <submittedName>
        <fullName evidence="6">MFS transporter</fullName>
    </submittedName>
</protein>
<dbReference type="AlphaFoldDB" id="A0A933SDT7"/>
<gene>
    <name evidence="6" type="ORF">HZA61_12435</name>
</gene>
<evidence type="ECO:0000313" key="7">
    <source>
        <dbReference type="Proteomes" id="UP000696931"/>
    </source>
</evidence>
<evidence type="ECO:0000256" key="4">
    <source>
        <dbReference type="SAM" id="Phobius"/>
    </source>
</evidence>
<feature type="transmembrane region" description="Helical" evidence="4">
    <location>
        <begin position="257"/>
        <end position="275"/>
    </location>
</feature>
<feature type="transmembrane region" description="Helical" evidence="4">
    <location>
        <begin position="150"/>
        <end position="167"/>
    </location>
</feature>
<reference evidence="6" key="1">
    <citation type="submission" date="2020-07" db="EMBL/GenBank/DDBJ databases">
        <title>Huge and variable diversity of episymbiotic CPR bacteria and DPANN archaea in groundwater ecosystems.</title>
        <authorList>
            <person name="He C.Y."/>
            <person name="Keren R."/>
            <person name="Whittaker M."/>
            <person name="Farag I.F."/>
            <person name="Doudna J."/>
            <person name="Cate J.H.D."/>
            <person name="Banfield J.F."/>
        </authorList>
    </citation>
    <scope>NUCLEOTIDE SEQUENCE</scope>
    <source>
        <strain evidence="6">NC_groundwater_1813_Pr3_B-0.1um_71_17</strain>
    </source>
</reference>
<keyword evidence="2 4" id="KW-1133">Transmembrane helix</keyword>
<dbReference type="Pfam" id="PF07690">
    <property type="entry name" value="MFS_1"/>
    <property type="match status" value="2"/>
</dbReference>
<dbReference type="CDD" id="cd17370">
    <property type="entry name" value="MFS_MJ1317_like"/>
    <property type="match status" value="1"/>
</dbReference>
<dbReference type="PANTHER" id="PTHR23518">
    <property type="entry name" value="C-METHYLTRANSFERASE"/>
    <property type="match status" value="1"/>
</dbReference>
<dbReference type="Gene3D" id="1.20.1250.20">
    <property type="entry name" value="MFS general substrate transporter like domains"/>
    <property type="match status" value="2"/>
</dbReference>
<feature type="transmembrane region" description="Helical" evidence="4">
    <location>
        <begin position="311"/>
        <end position="333"/>
    </location>
</feature>
<dbReference type="GO" id="GO:0022857">
    <property type="term" value="F:transmembrane transporter activity"/>
    <property type="evidence" value="ECO:0007669"/>
    <property type="project" value="InterPro"/>
</dbReference>
<dbReference type="InterPro" id="IPR011701">
    <property type="entry name" value="MFS"/>
</dbReference>
<evidence type="ECO:0000256" key="2">
    <source>
        <dbReference type="ARBA" id="ARBA00022989"/>
    </source>
</evidence>
<dbReference type="InterPro" id="IPR036259">
    <property type="entry name" value="MFS_trans_sf"/>
</dbReference>
<comment type="caution">
    <text evidence="6">The sequence shown here is derived from an EMBL/GenBank/DDBJ whole genome shotgun (WGS) entry which is preliminary data.</text>
</comment>
<dbReference type="Proteomes" id="UP000696931">
    <property type="component" value="Unassembled WGS sequence"/>
</dbReference>
<evidence type="ECO:0000259" key="5">
    <source>
        <dbReference type="PROSITE" id="PS50850"/>
    </source>
</evidence>
<dbReference type="InterPro" id="IPR020846">
    <property type="entry name" value="MFS_dom"/>
</dbReference>
<evidence type="ECO:0000256" key="1">
    <source>
        <dbReference type="ARBA" id="ARBA00022692"/>
    </source>
</evidence>
<sequence length="406" mass="42534">MADAPTEKRGPFAGLHRNVVALGATSLLTDISSEMLVPILPLFVTATLHASVASLGVIEGVAECVASTLRLVSGRLADRASRRKPFVLLGYGLSGLAKPAMALVQSWSGVLGLRFADRVGKALRSPPRDALIADSTADADLGRAFGLHRAMDTMGAAIGPLLGWWLLSRWHGDGVEAYRRIFLLSGIPALLALFVIVFFVRTPKESRPRAAALPRWSVPRGPFRRFLCVDVAFQLGNSSMAFALLRTQDVGWSAGQVSLVYLAYNVLYAALAYPFGGLSDRVGRRPLLLAGYLLYAIAYGVFAIVPTRAGALAGFLVLAVHSALIEGQGKALIADLVPRESRASAYGVSASLAGLALLPASIVAGALWDRAGAAAPFVLGAALSLVAAGLLAVLLPPGRGGERAHA</sequence>
<dbReference type="SUPFAM" id="SSF103473">
    <property type="entry name" value="MFS general substrate transporter"/>
    <property type="match status" value="1"/>
</dbReference>
<evidence type="ECO:0000313" key="6">
    <source>
        <dbReference type="EMBL" id="MBI5170287.1"/>
    </source>
</evidence>
<organism evidence="6 7">
    <name type="scientific">Eiseniibacteriota bacterium</name>
    <dbReference type="NCBI Taxonomy" id="2212470"/>
    <lineage>
        <taxon>Bacteria</taxon>
        <taxon>Candidatus Eiseniibacteriota</taxon>
    </lineage>
</organism>
<dbReference type="PROSITE" id="PS50850">
    <property type="entry name" value="MFS"/>
    <property type="match status" value="1"/>
</dbReference>
<evidence type="ECO:0000256" key="3">
    <source>
        <dbReference type="ARBA" id="ARBA00023136"/>
    </source>
</evidence>
<keyword evidence="1 4" id="KW-0812">Transmembrane</keyword>
<dbReference type="PANTHER" id="PTHR23518:SF2">
    <property type="entry name" value="MAJOR FACILITATOR SUPERFAMILY TRANSPORTER"/>
    <property type="match status" value="1"/>
</dbReference>
<keyword evidence="3 4" id="KW-0472">Membrane</keyword>
<accession>A0A933SDT7</accession>
<feature type="transmembrane region" description="Helical" evidence="4">
    <location>
        <begin position="179"/>
        <end position="200"/>
    </location>
</feature>
<name>A0A933SDT7_UNCEI</name>
<dbReference type="EMBL" id="JACRIW010000090">
    <property type="protein sequence ID" value="MBI5170287.1"/>
    <property type="molecule type" value="Genomic_DNA"/>
</dbReference>
<feature type="transmembrane region" description="Helical" evidence="4">
    <location>
        <begin position="287"/>
        <end position="305"/>
    </location>
</feature>
<feature type="transmembrane region" description="Helical" evidence="4">
    <location>
        <begin position="345"/>
        <end position="368"/>
    </location>
</feature>
<feature type="transmembrane region" description="Helical" evidence="4">
    <location>
        <begin position="374"/>
        <end position="395"/>
    </location>
</feature>
<feature type="domain" description="Major facilitator superfamily (MFS) profile" evidence="5">
    <location>
        <begin position="18"/>
        <end position="399"/>
    </location>
</feature>
<proteinExistence type="predicted"/>